<sequence>MTHWSHDAIFYHIYPLGLCGAPHTNPFDGSVAPRLRELHDWIEPMRTLGVNALYLGPLFESTSHGYDTVDYYTLDRRLGTNAMLAELANELHRNGIRLILDGVFHHVGRDFWAFRDLLTHQEASAYRDWFVEIDFSQRSPYGDPFSYASWDGYFNLVKLNLRNAEVRAHLFGAVQNWIEQFDLDGLRLDVAELLDLEFLRELRQVCKARKPDFWLMGEQVHGDYRRIANPDMLDATTNYEVYKGLYSSHNDHNYFEIAHSLKRQYGSEGVYRGLPLYNFVDNHDVPRVASILAEPAHLAPIYALLLTIPGVPAIYYGSEWGYGGVKSDDDALLRPQLRLPEARVQAPYPELADTLALLADCRHRLPALRYGDYTQVHVAAEQLAFVRRYHEQFALVAVNAAASPVDLVLPMELPNGTVLMDWLNQGSDLIVNEGRVTLHVPARWASLLTRASAT</sequence>
<keyword evidence="5" id="KW-1185">Reference proteome</keyword>
<dbReference type="OrthoDB" id="9805159at2"/>
<dbReference type="EMBL" id="LYXE01000031">
    <property type="protein sequence ID" value="PDW00732.1"/>
    <property type="molecule type" value="Genomic_DNA"/>
</dbReference>
<accession>A0A2H3KYQ4</accession>
<reference evidence="4 5" key="1">
    <citation type="submission" date="2016-05" db="EMBL/GenBank/DDBJ databases">
        <authorList>
            <person name="Lavstsen T."/>
            <person name="Jespersen J.S."/>
        </authorList>
    </citation>
    <scope>NUCLEOTIDE SEQUENCE [LARGE SCALE GENOMIC DNA]</scope>
    <source>
        <strain evidence="4 5">B7-9</strain>
    </source>
</reference>
<name>A0A2H3KYQ4_9CHLR</name>
<dbReference type="SUPFAM" id="SSF51445">
    <property type="entry name" value="(Trans)glycosidases"/>
    <property type="match status" value="1"/>
</dbReference>
<dbReference type="SMART" id="SM00642">
    <property type="entry name" value="Aamy"/>
    <property type="match status" value="1"/>
</dbReference>
<comment type="caution">
    <text evidence="4">The sequence shown here is derived from an EMBL/GenBank/DDBJ whole genome shotgun (WGS) entry which is preliminary data.</text>
</comment>
<dbReference type="PANTHER" id="PTHR10357:SF210">
    <property type="entry name" value="MALTODEXTRIN GLUCOSIDASE"/>
    <property type="match status" value="1"/>
</dbReference>
<dbReference type="PANTHER" id="PTHR10357">
    <property type="entry name" value="ALPHA-AMYLASE FAMILY MEMBER"/>
    <property type="match status" value="1"/>
</dbReference>
<dbReference type="Gene3D" id="2.60.40.1180">
    <property type="entry name" value="Golgi alpha-mannosidase II"/>
    <property type="match status" value="1"/>
</dbReference>
<dbReference type="Pfam" id="PF00128">
    <property type="entry name" value="Alpha-amylase"/>
    <property type="match status" value="1"/>
</dbReference>
<dbReference type="InterPro" id="IPR045857">
    <property type="entry name" value="O16G_dom_2"/>
</dbReference>
<proteinExistence type="predicted"/>
<dbReference type="RefSeq" id="WP_097650816.1">
    <property type="nucleotide sequence ID" value="NZ_LYXE01000031.1"/>
</dbReference>
<evidence type="ECO:0000256" key="1">
    <source>
        <dbReference type="ARBA" id="ARBA00022801"/>
    </source>
</evidence>
<gene>
    <name evidence="4" type="ORF">A9Q02_08935</name>
</gene>
<dbReference type="InterPro" id="IPR017853">
    <property type="entry name" value="GH"/>
</dbReference>
<dbReference type="AlphaFoldDB" id="A0A2H3KYQ4"/>
<feature type="domain" description="Glycosyl hydrolase family 13 catalytic" evidence="3">
    <location>
        <begin position="12"/>
        <end position="362"/>
    </location>
</feature>
<dbReference type="InterPro" id="IPR006047">
    <property type="entry name" value="GH13_cat_dom"/>
</dbReference>
<evidence type="ECO:0000256" key="2">
    <source>
        <dbReference type="ARBA" id="ARBA00023295"/>
    </source>
</evidence>
<dbReference type="Gene3D" id="3.90.400.10">
    <property type="entry name" value="Oligo-1,6-glucosidase, Domain 2"/>
    <property type="match status" value="1"/>
</dbReference>
<dbReference type="Proteomes" id="UP000220922">
    <property type="component" value="Unassembled WGS sequence"/>
</dbReference>
<dbReference type="Gene3D" id="3.20.20.80">
    <property type="entry name" value="Glycosidases"/>
    <property type="match status" value="1"/>
</dbReference>
<organism evidence="4 5">
    <name type="scientific">Candidatus Chloroploca asiatica</name>
    <dbReference type="NCBI Taxonomy" id="1506545"/>
    <lineage>
        <taxon>Bacteria</taxon>
        <taxon>Bacillati</taxon>
        <taxon>Chloroflexota</taxon>
        <taxon>Chloroflexia</taxon>
        <taxon>Chloroflexales</taxon>
        <taxon>Chloroflexineae</taxon>
        <taxon>Oscillochloridaceae</taxon>
        <taxon>Candidatus Chloroploca</taxon>
    </lineage>
</organism>
<evidence type="ECO:0000313" key="4">
    <source>
        <dbReference type="EMBL" id="PDW00732.1"/>
    </source>
</evidence>
<dbReference type="InterPro" id="IPR013780">
    <property type="entry name" value="Glyco_hydro_b"/>
</dbReference>
<dbReference type="SUPFAM" id="SSF51011">
    <property type="entry name" value="Glycosyl hydrolase domain"/>
    <property type="match status" value="1"/>
</dbReference>
<dbReference type="CDD" id="cd11353">
    <property type="entry name" value="AmyAc_euk_bac_CMD_like"/>
    <property type="match status" value="1"/>
</dbReference>
<evidence type="ECO:0000313" key="5">
    <source>
        <dbReference type="Proteomes" id="UP000220922"/>
    </source>
</evidence>
<protein>
    <submittedName>
        <fullName evidence="4">Alpha-amylase</fullName>
    </submittedName>
</protein>
<keyword evidence="1" id="KW-0378">Hydrolase</keyword>
<evidence type="ECO:0000259" key="3">
    <source>
        <dbReference type="SMART" id="SM00642"/>
    </source>
</evidence>
<dbReference type="GO" id="GO:0016798">
    <property type="term" value="F:hydrolase activity, acting on glycosyl bonds"/>
    <property type="evidence" value="ECO:0007669"/>
    <property type="project" value="UniProtKB-KW"/>
</dbReference>
<keyword evidence="2" id="KW-0326">Glycosidase</keyword>
<dbReference type="GO" id="GO:0005975">
    <property type="term" value="P:carbohydrate metabolic process"/>
    <property type="evidence" value="ECO:0007669"/>
    <property type="project" value="InterPro"/>
</dbReference>